<keyword evidence="2" id="KW-0812">Transmembrane</keyword>
<evidence type="ECO:0000256" key="1">
    <source>
        <dbReference type="SAM" id="MobiDB-lite"/>
    </source>
</evidence>
<accession>A0A1E5C9F6</accession>
<proteinExistence type="predicted"/>
<evidence type="ECO:0000313" key="3">
    <source>
        <dbReference type="EMBL" id="OEE61822.1"/>
    </source>
</evidence>
<feature type="transmembrane region" description="Helical" evidence="2">
    <location>
        <begin position="6"/>
        <end position="35"/>
    </location>
</feature>
<sequence length="89" mass="10155">MRQILIGVVTLILGFFTLMFAAVFGLIVSISALIAKPFIMKKLRKVQAEQANLYQQKHEQPIEQTPYGPKQRHQGQTIDGDYHDVTDNR</sequence>
<gene>
    <name evidence="3" type="ORF">A1OK_08675</name>
</gene>
<dbReference type="RefSeq" id="WP_016960427.1">
    <property type="nucleotide sequence ID" value="NZ_AJWN02000043.1"/>
</dbReference>
<dbReference type="AlphaFoldDB" id="A0A1E5C9F6"/>
<organism evidence="3 4">
    <name type="scientific">Enterovibrio norvegicus FF-454</name>
    <dbReference type="NCBI Taxonomy" id="1185651"/>
    <lineage>
        <taxon>Bacteria</taxon>
        <taxon>Pseudomonadati</taxon>
        <taxon>Pseudomonadota</taxon>
        <taxon>Gammaproteobacteria</taxon>
        <taxon>Vibrionales</taxon>
        <taxon>Vibrionaceae</taxon>
        <taxon>Enterovibrio</taxon>
    </lineage>
</organism>
<dbReference type="EMBL" id="AJWN02000043">
    <property type="protein sequence ID" value="OEE61822.1"/>
    <property type="molecule type" value="Genomic_DNA"/>
</dbReference>
<keyword evidence="2" id="KW-0472">Membrane</keyword>
<name>A0A1E5C9F6_9GAMM</name>
<keyword evidence="4" id="KW-1185">Reference proteome</keyword>
<feature type="compositionally biased region" description="Basic and acidic residues" evidence="1">
    <location>
        <begin position="80"/>
        <end position="89"/>
    </location>
</feature>
<reference evidence="3 4" key="1">
    <citation type="journal article" date="2012" name="Science">
        <title>Ecological populations of bacteria act as socially cohesive units of antibiotic production and resistance.</title>
        <authorList>
            <person name="Cordero O.X."/>
            <person name="Wildschutte H."/>
            <person name="Kirkup B."/>
            <person name="Proehl S."/>
            <person name="Ngo L."/>
            <person name="Hussain F."/>
            <person name="Le Roux F."/>
            <person name="Mincer T."/>
            <person name="Polz M.F."/>
        </authorList>
    </citation>
    <scope>NUCLEOTIDE SEQUENCE [LARGE SCALE GENOMIC DNA]</scope>
    <source>
        <strain evidence="3 4">FF-454</strain>
    </source>
</reference>
<comment type="caution">
    <text evidence="3">The sequence shown here is derived from an EMBL/GenBank/DDBJ whole genome shotgun (WGS) entry which is preliminary data.</text>
</comment>
<evidence type="ECO:0000256" key="2">
    <source>
        <dbReference type="SAM" id="Phobius"/>
    </source>
</evidence>
<keyword evidence="2" id="KW-1133">Transmembrane helix</keyword>
<evidence type="ECO:0000313" key="4">
    <source>
        <dbReference type="Proteomes" id="UP000095039"/>
    </source>
</evidence>
<dbReference type="Proteomes" id="UP000095039">
    <property type="component" value="Unassembled WGS sequence"/>
</dbReference>
<feature type="region of interest" description="Disordered" evidence="1">
    <location>
        <begin position="55"/>
        <end position="89"/>
    </location>
</feature>
<protein>
    <submittedName>
        <fullName evidence="3">Uncharacterized protein</fullName>
    </submittedName>
</protein>